<evidence type="ECO:0000313" key="2">
    <source>
        <dbReference type="EMBL" id="SDE42927.1"/>
    </source>
</evidence>
<evidence type="ECO:0000313" key="3">
    <source>
        <dbReference type="Proteomes" id="UP000199412"/>
    </source>
</evidence>
<name>A0A1G7CUE7_9PROT</name>
<feature type="region of interest" description="Disordered" evidence="1">
    <location>
        <begin position="68"/>
        <end position="89"/>
    </location>
</feature>
<protein>
    <submittedName>
        <fullName evidence="2">Uncharacterized protein</fullName>
    </submittedName>
</protein>
<accession>A0A1G7CUE7</accession>
<keyword evidence="3" id="KW-1185">Reference proteome</keyword>
<proteinExistence type="predicted"/>
<evidence type="ECO:0000256" key="1">
    <source>
        <dbReference type="SAM" id="MobiDB-lite"/>
    </source>
</evidence>
<gene>
    <name evidence="2" type="ORF">SAMN05421720_106226</name>
</gene>
<reference evidence="2 3" key="1">
    <citation type="submission" date="2016-10" db="EMBL/GenBank/DDBJ databases">
        <authorList>
            <person name="de Groot N.N."/>
        </authorList>
    </citation>
    <scope>NUCLEOTIDE SEQUENCE [LARGE SCALE GENOMIC DNA]</scope>
    <source>
        <strain evidence="2 3">ATCC 700224</strain>
    </source>
</reference>
<organism evidence="2 3">
    <name type="scientific">Rhodospira trueperi</name>
    <dbReference type="NCBI Taxonomy" id="69960"/>
    <lineage>
        <taxon>Bacteria</taxon>
        <taxon>Pseudomonadati</taxon>
        <taxon>Pseudomonadota</taxon>
        <taxon>Alphaproteobacteria</taxon>
        <taxon>Rhodospirillales</taxon>
        <taxon>Rhodospirillaceae</taxon>
        <taxon>Rhodospira</taxon>
    </lineage>
</organism>
<dbReference type="Proteomes" id="UP000199412">
    <property type="component" value="Unassembled WGS sequence"/>
</dbReference>
<sequence length="89" mass="9049">MVAANRADGWAKVPHSAHAATALIGAIPVLGTVARGAKKVGQAAESLVDALTHADDVVAQPIRNAGIGDPGNLLEARPPVTSHTGRRMN</sequence>
<dbReference type="STRING" id="69960.SAMN05421720_106226"/>
<dbReference type="AlphaFoldDB" id="A0A1G7CUE7"/>
<dbReference type="EMBL" id="FNAP01000006">
    <property type="protein sequence ID" value="SDE42927.1"/>
    <property type="molecule type" value="Genomic_DNA"/>
</dbReference>